<dbReference type="EMBL" id="JAVDUM010000005">
    <property type="protein sequence ID" value="MDR6866823.1"/>
    <property type="molecule type" value="Genomic_DNA"/>
</dbReference>
<name>A0ABU1SC57_9MICO</name>
<reference evidence="1 2" key="1">
    <citation type="submission" date="2023-07" db="EMBL/GenBank/DDBJ databases">
        <title>Sorghum-associated microbial communities from plants grown in Nebraska, USA.</title>
        <authorList>
            <person name="Schachtman D."/>
        </authorList>
    </citation>
    <scope>NUCLEOTIDE SEQUENCE [LARGE SCALE GENOMIC DNA]</scope>
    <source>
        <strain evidence="1 2">2980</strain>
    </source>
</reference>
<sequence length="115" mass="12342">MVSIATTARQWRIVSEMLNPLSAAILCTVLLEIPKCSAIADELKATDVHERSIKRCISNPETEGFVIVGRVHSSTTACATWSINRRITLPPPAGPIGVGLTTSLRNAYVAPKTGE</sequence>
<dbReference type="RefSeq" id="WP_310018983.1">
    <property type="nucleotide sequence ID" value="NZ_JAVDUM010000005.1"/>
</dbReference>
<accession>A0ABU1SC57</accession>
<comment type="caution">
    <text evidence="1">The sequence shown here is derived from an EMBL/GenBank/DDBJ whole genome shotgun (WGS) entry which is preliminary data.</text>
</comment>
<evidence type="ECO:0000313" key="1">
    <source>
        <dbReference type="EMBL" id="MDR6866823.1"/>
    </source>
</evidence>
<organism evidence="1 2">
    <name type="scientific">Microbacterium resistens</name>
    <dbReference type="NCBI Taxonomy" id="156977"/>
    <lineage>
        <taxon>Bacteria</taxon>
        <taxon>Bacillati</taxon>
        <taxon>Actinomycetota</taxon>
        <taxon>Actinomycetes</taxon>
        <taxon>Micrococcales</taxon>
        <taxon>Microbacteriaceae</taxon>
        <taxon>Microbacterium</taxon>
    </lineage>
</organism>
<protein>
    <submittedName>
        <fullName evidence="1">Uncharacterized protein</fullName>
    </submittedName>
</protein>
<keyword evidence="2" id="KW-1185">Reference proteome</keyword>
<dbReference type="Proteomes" id="UP001259347">
    <property type="component" value="Unassembled WGS sequence"/>
</dbReference>
<evidence type="ECO:0000313" key="2">
    <source>
        <dbReference type="Proteomes" id="UP001259347"/>
    </source>
</evidence>
<gene>
    <name evidence="1" type="ORF">J2Y69_001422</name>
</gene>
<proteinExistence type="predicted"/>